<dbReference type="STRING" id="357750.A0A2S6CAC9"/>
<dbReference type="Proteomes" id="UP000237631">
    <property type="component" value="Unassembled WGS sequence"/>
</dbReference>
<evidence type="ECO:0008006" key="3">
    <source>
        <dbReference type="Google" id="ProtNLM"/>
    </source>
</evidence>
<dbReference type="Gene3D" id="1.10.510.10">
    <property type="entry name" value="Transferase(Phosphotransferase) domain 1"/>
    <property type="match status" value="1"/>
</dbReference>
<organism evidence="1 2">
    <name type="scientific">Cercospora berteroae</name>
    <dbReference type="NCBI Taxonomy" id="357750"/>
    <lineage>
        <taxon>Eukaryota</taxon>
        <taxon>Fungi</taxon>
        <taxon>Dikarya</taxon>
        <taxon>Ascomycota</taxon>
        <taxon>Pezizomycotina</taxon>
        <taxon>Dothideomycetes</taxon>
        <taxon>Dothideomycetidae</taxon>
        <taxon>Mycosphaerellales</taxon>
        <taxon>Mycosphaerellaceae</taxon>
        <taxon>Cercospora</taxon>
    </lineage>
</organism>
<proteinExistence type="predicted"/>
<comment type="caution">
    <text evidence="1">The sequence shown here is derived from an EMBL/GenBank/DDBJ whole genome shotgun (WGS) entry which is preliminary data.</text>
</comment>
<sequence>MPPTYLLTGRAFDTGYSPPLTIRTRNRGVFLHIGSTIRYAESKISGDCVVVTEGKHGVVDVIVKIFGSHDTAPSIDHMREVRALKRLKRAKCKHVPKYIANISKTYEGLLGPYTEHYIVMEKVPGEPLHDLSQDELKLNRKCIEQALKDACEAVWRGGVDHRNMLGRNVLYDHVENKCYLIDFERWWSTDGKMPDSSKYSLDNWIWDR</sequence>
<dbReference type="AlphaFoldDB" id="A0A2S6CAC9"/>
<evidence type="ECO:0000313" key="1">
    <source>
        <dbReference type="EMBL" id="PPJ56680.1"/>
    </source>
</evidence>
<evidence type="ECO:0000313" key="2">
    <source>
        <dbReference type="Proteomes" id="UP000237631"/>
    </source>
</evidence>
<dbReference type="InterPro" id="IPR011009">
    <property type="entry name" value="Kinase-like_dom_sf"/>
</dbReference>
<dbReference type="Pfam" id="PF06293">
    <property type="entry name" value="Kdo"/>
    <property type="match status" value="1"/>
</dbReference>
<dbReference type="OrthoDB" id="3648779at2759"/>
<dbReference type="SUPFAM" id="SSF56112">
    <property type="entry name" value="Protein kinase-like (PK-like)"/>
    <property type="match status" value="1"/>
</dbReference>
<keyword evidence="2" id="KW-1185">Reference proteome</keyword>
<reference evidence="2" key="1">
    <citation type="journal article" date="2017" name="bioRxiv">
        <title>Conservation of a gene cluster reveals novel cercosporin biosynthetic mechanisms and extends production to the genus Colletotrichum.</title>
        <authorList>
            <person name="de Jonge R."/>
            <person name="Ebert M.K."/>
            <person name="Huitt-Roehl C.R."/>
            <person name="Pal P."/>
            <person name="Suttle J.C."/>
            <person name="Spanner R.E."/>
            <person name="Neubauer J.D."/>
            <person name="Jurick W.M.II."/>
            <person name="Stott K.A."/>
            <person name="Secor G.A."/>
            <person name="Thomma B.P.H.J."/>
            <person name="Van de Peer Y."/>
            <person name="Townsend C.A."/>
            <person name="Bolton M.D."/>
        </authorList>
    </citation>
    <scope>NUCLEOTIDE SEQUENCE [LARGE SCALE GENOMIC DNA]</scope>
    <source>
        <strain evidence="2">CBS538.71</strain>
    </source>
</reference>
<accession>A0A2S6CAC9</accession>
<protein>
    <recommendedName>
        <fullName evidence="3">Protein kinase domain-containing protein</fullName>
    </recommendedName>
</protein>
<name>A0A2S6CAC9_9PEZI</name>
<dbReference type="EMBL" id="PNEN01000514">
    <property type="protein sequence ID" value="PPJ56680.1"/>
    <property type="molecule type" value="Genomic_DNA"/>
</dbReference>
<gene>
    <name evidence="1" type="ORF">CBER1_08732</name>
</gene>